<dbReference type="RefSeq" id="WP_274109720.1">
    <property type="nucleotide sequence ID" value="NZ_JAPCKI010000004.1"/>
</dbReference>
<accession>A0ABT5RVM3</accession>
<dbReference type="PANTHER" id="PTHR39337:SF1">
    <property type="entry name" value="BLR5642 PROTEIN"/>
    <property type="match status" value="1"/>
</dbReference>
<dbReference type="Proteomes" id="UP001148932">
    <property type="component" value="Unassembled WGS sequence"/>
</dbReference>
<keyword evidence="2" id="KW-1185">Reference proteome</keyword>
<proteinExistence type="predicted"/>
<organism evidence="1 2">
    <name type="scientific">Acidovorax benzenivorans</name>
    <dbReference type="NCBI Taxonomy" id="2987520"/>
    <lineage>
        <taxon>Bacteria</taxon>
        <taxon>Pseudomonadati</taxon>
        <taxon>Pseudomonadota</taxon>
        <taxon>Betaproteobacteria</taxon>
        <taxon>Burkholderiales</taxon>
        <taxon>Comamonadaceae</taxon>
        <taxon>Acidovorax</taxon>
    </lineage>
</organism>
<evidence type="ECO:0000313" key="1">
    <source>
        <dbReference type="EMBL" id="MDD2177753.1"/>
    </source>
</evidence>
<dbReference type="InterPro" id="IPR007438">
    <property type="entry name" value="DUF488"/>
</dbReference>
<evidence type="ECO:0000313" key="2">
    <source>
        <dbReference type="Proteomes" id="UP001148932"/>
    </source>
</evidence>
<name>A0ABT5RVM3_9BURK</name>
<reference evidence="1" key="1">
    <citation type="submission" date="2022-10" db="EMBL/GenBank/DDBJ databases">
        <title>Description of microaerobic benzene degrading bacteria.</title>
        <authorList>
            <person name="Bedics A."/>
            <person name="Tancsics A."/>
            <person name="Banerjee S."/>
        </authorList>
    </citation>
    <scope>NUCLEOTIDE SEQUENCE</scope>
    <source>
        <strain evidence="1">D2M1</strain>
    </source>
</reference>
<comment type="caution">
    <text evidence="1">The sequence shown here is derived from an EMBL/GenBank/DDBJ whole genome shotgun (WGS) entry which is preliminary data.</text>
</comment>
<dbReference type="PANTHER" id="PTHR39337">
    <property type="entry name" value="BLR5642 PROTEIN"/>
    <property type="match status" value="1"/>
</dbReference>
<protein>
    <submittedName>
        <fullName evidence="1">DUF488 domain-containing protein</fullName>
    </submittedName>
</protein>
<sequence length="162" mass="17883">MSSPTNHLYTIGYEGMDISAFINRLSDAGVQTIVDVRELPLSRKKGFSKTAFRQALAESGIAYFHVPALGCPKDVRDQYKVDRDWAAYTKSFLAYVETQDATVRELVKLSKATKACLVCFEAEFTLCHRTYVARAARKLGGPTVMHLTAKTVQADSGLRAVA</sequence>
<dbReference type="EMBL" id="JAPCKI010000004">
    <property type="protein sequence ID" value="MDD2177753.1"/>
    <property type="molecule type" value="Genomic_DNA"/>
</dbReference>
<dbReference type="InterPro" id="IPR014519">
    <property type="entry name" value="UCP024492"/>
</dbReference>
<dbReference type="PIRSF" id="PIRSF024492">
    <property type="entry name" value="UCP024492"/>
    <property type="match status" value="1"/>
</dbReference>
<dbReference type="Pfam" id="PF04343">
    <property type="entry name" value="DUF488"/>
    <property type="match status" value="1"/>
</dbReference>
<gene>
    <name evidence="1" type="ORF">OIN59_09925</name>
</gene>